<organism evidence="2">
    <name type="scientific">Tetraselmis virus 1</name>
    <dbReference type="NCBI Taxonomy" id="2060617"/>
    <lineage>
        <taxon>Viruses</taxon>
        <taxon>Varidnaviria</taxon>
        <taxon>Bamfordvirae</taxon>
        <taxon>Nucleocytoviricota</taxon>
        <taxon>Megaviricetes</taxon>
        <taxon>Imitervirales</taxon>
        <taxon>Allomimiviridae</taxon>
        <taxon>Oceanusvirus</taxon>
        <taxon>Oceanusvirus kaneohense</taxon>
    </lineage>
</organism>
<dbReference type="InterPro" id="IPR013520">
    <property type="entry name" value="Ribonucl_H"/>
</dbReference>
<keyword evidence="2" id="KW-0540">Nuclease</keyword>
<keyword evidence="3" id="KW-1185">Reference proteome</keyword>
<evidence type="ECO:0000313" key="3">
    <source>
        <dbReference type="Proteomes" id="UP000244773"/>
    </source>
</evidence>
<reference evidence="2" key="1">
    <citation type="journal article" date="2018" name="Virology">
        <title>A giant virus infecting green algae encodes key fermentation genes.</title>
        <authorList>
            <person name="Schvarcz C.R."/>
            <person name="Steward G.F."/>
        </authorList>
    </citation>
    <scope>NUCLEOTIDE SEQUENCE [LARGE SCALE GENOMIC DNA]</scope>
</reference>
<accession>A0A2P0VMK4</accession>
<dbReference type="Gene3D" id="3.30.420.10">
    <property type="entry name" value="Ribonuclease H-like superfamily/Ribonuclease H"/>
    <property type="match status" value="1"/>
</dbReference>
<feature type="domain" description="Exonuclease" evidence="1">
    <location>
        <begin position="631"/>
        <end position="796"/>
    </location>
</feature>
<keyword evidence="2" id="KW-0269">Exonuclease</keyword>
<dbReference type="Proteomes" id="UP000244773">
    <property type="component" value="Segment"/>
</dbReference>
<dbReference type="InterPro" id="IPR036397">
    <property type="entry name" value="RNaseH_sf"/>
</dbReference>
<protein>
    <submittedName>
        <fullName evidence="2">Putative exonuclease</fullName>
    </submittedName>
</protein>
<dbReference type="GO" id="GO:0003676">
    <property type="term" value="F:nucleic acid binding"/>
    <property type="evidence" value="ECO:0007669"/>
    <property type="project" value="InterPro"/>
</dbReference>
<proteinExistence type="predicted"/>
<evidence type="ECO:0000259" key="1">
    <source>
        <dbReference type="SMART" id="SM00479"/>
    </source>
</evidence>
<dbReference type="GO" id="GO:0004527">
    <property type="term" value="F:exonuclease activity"/>
    <property type="evidence" value="ECO:0007669"/>
    <property type="project" value="UniProtKB-KW"/>
</dbReference>
<gene>
    <name evidence="2" type="ORF">TetV_028</name>
</gene>
<dbReference type="SMART" id="SM00479">
    <property type="entry name" value="EXOIII"/>
    <property type="match status" value="1"/>
</dbReference>
<dbReference type="EMBL" id="KY322437">
    <property type="protein sequence ID" value="AUF82120.1"/>
    <property type="molecule type" value="Genomic_DNA"/>
</dbReference>
<dbReference type="SUPFAM" id="SSF53098">
    <property type="entry name" value="Ribonuclease H-like"/>
    <property type="match status" value="1"/>
</dbReference>
<dbReference type="CDD" id="cd06127">
    <property type="entry name" value="DEDDh"/>
    <property type="match status" value="1"/>
</dbReference>
<sequence length="797" mass="91562">MNWNVEQQEFLQFKDSALIDGVAGTGKTACLMYLLHNNQNAVYLSPINSIYWQTELWSKYNCSILSKVSSLYILANKIIDVVLKRKTSIVRTECCLYRATKELKNMKSSLFYKKFGEYKNCNEILVDDCHRLSKNGIHLVQALRDKLNTRIVYSGDMSKSDISLEGKIFKFKTIHRYSAKYSQVIRSYKSMEEDRYVNGSKGYSEIITTDDKHEMLINSVAFMLSKEKRVCIICGPNCNLLTIINLLRENRIACIHGITSSISVLRWFETEGTEHDYVFAVGCSEYNINPEILDLVLARACKKIQFYTMENVRLSPRLEQIKEYFNLKNYVDSVDVNRIDYSKPCLIDICHACENDDFYRICINEYEPSLHPLRNPDSVTNTELEFYKNCLSSSNPPKLKELKKLKLSGFIPTEHGAAARELWSSLGLKEDDTVSKKMLISHRSDLKTNRSVESLCTLLINDESNVRFRRIEYHDRKDNIIRKVSEEIRMRGRASAESLWDLCKTPFDPEFPSDDGVLENGKWLLAEGEKLKIRCETGTLCGVRCRDVLINERNEIFVFSITRRNDFVASLFATRAIGKRESEDWTLHVIDIPDKSYHVVESKKDAHTHWKVMTSLSELTGLKYKNMNWLYDLETTGLNTKTCGIIEIHAEDYETGLINVSSLVYQDMIPDIVTTITGITEDDVMKCPSQESVVNVFKVGLRACVKPKCIAHNGNRFDHEIMKRLDAFTEDTVLVDSLNDFPVLAMPEYKKKEKKKLELIYSVSLGSDYHGTAHRAAADVDMMRLIYDAHGGANIFN</sequence>
<keyword evidence="2" id="KW-0378">Hydrolase</keyword>
<name>A0A2P0VMK4_9VIRU</name>
<dbReference type="Pfam" id="PF00929">
    <property type="entry name" value="RNase_T"/>
    <property type="match status" value="1"/>
</dbReference>
<evidence type="ECO:0000313" key="2">
    <source>
        <dbReference type="EMBL" id="AUF82120.1"/>
    </source>
</evidence>
<dbReference type="InterPro" id="IPR012337">
    <property type="entry name" value="RNaseH-like_sf"/>
</dbReference>
<dbReference type="InterPro" id="IPR027417">
    <property type="entry name" value="P-loop_NTPase"/>
</dbReference>
<dbReference type="SUPFAM" id="SSF52540">
    <property type="entry name" value="P-loop containing nucleoside triphosphate hydrolases"/>
    <property type="match status" value="1"/>
</dbReference>